<comment type="caution">
    <text evidence="1">The sequence shown here is derived from an EMBL/GenBank/DDBJ whole genome shotgun (WGS) entry which is preliminary data.</text>
</comment>
<organism evidence="1 2">
    <name type="scientific">Thermosipho japonicus</name>
    <dbReference type="NCBI Taxonomy" id="90323"/>
    <lineage>
        <taxon>Bacteria</taxon>
        <taxon>Thermotogati</taxon>
        <taxon>Thermotogota</taxon>
        <taxon>Thermotogae</taxon>
        <taxon>Thermotogales</taxon>
        <taxon>Fervidobacteriaceae</taxon>
        <taxon>Thermosipho</taxon>
    </lineage>
</organism>
<sequence>MKKIFIVFSILITCIYFASVSPSYSFKFTFVADFTNDFPTFLPSYNTYTEFWTNLSGLGSDFSATFSLKDDRLDSAEVNFYKDNFGINVYKNRVFGETDDLLGLYKFDMGSDGFVASYSNFYFYSFNSLKLNYFKYASNNFKLLYSLRDNVKDYMLEFTLQKGLNYLFEAVYTDYSDYSFEKSILQVGLSEKDWKWGVKITFSGSNVLLADYTNISLENRYVVNIWYNMQKGTIWTNLKSDKNGDNFLKYSNAGLSYDFSAFSISFSKDGFDEFGLTPDKWGDFNVSVNVPFNLFDINGKLSYSFGKPAHNTVGTLGEVYYLELSKRIGMFNLFGKIQRINGVYEKRATAYFELKSNAFSNGELKIMVGNGDFYNVNTFKKIVSVEFNTWW</sequence>
<keyword evidence="2" id="KW-1185">Reference proteome</keyword>
<reference evidence="1 2" key="1">
    <citation type="submission" date="2020-08" db="EMBL/GenBank/DDBJ databases">
        <title>Genomic Encyclopedia of Type Strains, Phase IV (KMG-IV): sequencing the most valuable type-strain genomes for metagenomic binning, comparative biology and taxonomic classification.</title>
        <authorList>
            <person name="Goeker M."/>
        </authorList>
    </citation>
    <scope>NUCLEOTIDE SEQUENCE [LARGE SCALE GENOMIC DNA]</scope>
    <source>
        <strain evidence="1 2">DSM 13481</strain>
    </source>
</reference>
<dbReference type="Proteomes" id="UP000555828">
    <property type="component" value="Unassembled WGS sequence"/>
</dbReference>
<gene>
    <name evidence="1" type="ORF">HNP65_001164</name>
</gene>
<dbReference type="RefSeq" id="WP_184619363.1">
    <property type="nucleotide sequence ID" value="NZ_JACHEX010000003.1"/>
</dbReference>
<accession>A0A841GGJ9</accession>
<evidence type="ECO:0000313" key="1">
    <source>
        <dbReference type="EMBL" id="MBB6062712.1"/>
    </source>
</evidence>
<dbReference type="AlphaFoldDB" id="A0A841GGJ9"/>
<proteinExistence type="predicted"/>
<protein>
    <submittedName>
        <fullName evidence="1">Uncharacterized protein</fullName>
    </submittedName>
</protein>
<evidence type="ECO:0000313" key="2">
    <source>
        <dbReference type="Proteomes" id="UP000555828"/>
    </source>
</evidence>
<dbReference type="EMBL" id="JACHEX010000003">
    <property type="protein sequence ID" value="MBB6062712.1"/>
    <property type="molecule type" value="Genomic_DNA"/>
</dbReference>
<name>A0A841GGJ9_9BACT</name>